<evidence type="ECO:0000256" key="1">
    <source>
        <dbReference type="SAM" id="Phobius"/>
    </source>
</evidence>
<feature type="transmembrane region" description="Helical" evidence="1">
    <location>
        <begin position="168"/>
        <end position="188"/>
    </location>
</feature>
<evidence type="ECO:0000313" key="2">
    <source>
        <dbReference type="EMBL" id="TGL00598.1"/>
    </source>
</evidence>
<dbReference type="RefSeq" id="WP_135572466.1">
    <property type="nucleotide sequence ID" value="NZ_RQFN01000024.1"/>
</dbReference>
<comment type="caution">
    <text evidence="2">The sequence shown here is derived from an EMBL/GenBank/DDBJ whole genome shotgun (WGS) entry which is preliminary data.</text>
</comment>
<keyword evidence="1" id="KW-0812">Transmembrane</keyword>
<keyword evidence="1" id="KW-0472">Membrane</keyword>
<accession>A0ABY2LN47</accession>
<keyword evidence="3" id="KW-1185">Reference proteome</keyword>
<name>A0ABY2LN47_9LEPT</name>
<sequence>MNGDSKQKFKERLLEISRDIIQDSRLEIIPENIDKVFQYYLLYNQKTHHEMSKSGTLVDSHKIAACFLFSIIKAKPLSFTITGKNKSPDEFPSFKERTANEMLGFIFGLYILKIFIEKEAKTPEEMFIAQKDIELPSCKENTQYTHHFIQIISKENIDIEHKEFNQNVIFVFSHIYFLIEKFSFYYWLSFYKKSP</sequence>
<protein>
    <submittedName>
        <fullName evidence="2">Uncharacterized protein</fullName>
    </submittedName>
</protein>
<dbReference type="Proteomes" id="UP000297465">
    <property type="component" value="Unassembled WGS sequence"/>
</dbReference>
<organism evidence="2 3">
    <name type="scientific">Leptospira montravelensis</name>
    <dbReference type="NCBI Taxonomy" id="2484961"/>
    <lineage>
        <taxon>Bacteria</taxon>
        <taxon>Pseudomonadati</taxon>
        <taxon>Spirochaetota</taxon>
        <taxon>Spirochaetia</taxon>
        <taxon>Leptospirales</taxon>
        <taxon>Leptospiraceae</taxon>
        <taxon>Leptospira</taxon>
    </lineage>
</organism>
<proteinExistence type="predicted"/>
<dbReference type="EMBL" id="RQFO01000017">
    <property type="protein sequence ID" value="TGL00598.1"/>
    <property type="molecule type" value="Genomic_DNA"/>
</dbReference>
<reference evidence="3" key="1">
    <citation type="journal article" date="2019" name="PLoS Negl. Trop. Dis.">
        <title>Revisiting the worldwide diversity of Leptospira species in the environment.</title>
        <authorList>
            <person name="Vincent A.T."/>
            <person name="Schiettekatte O."/>
            <person name="Bourhy P."/>
            <person name="Veyrier F.J."/>
            <person name="Picardeau M."/>
        </authorList>
    </citation>
    <scope>NUCLEOTIDE SEQUENCE [LARGE SCALE GENOMIC DNA]</scope>
    <source>
        <strain evidence="3">201800278</strain>
    </source>
</reference>
<evidence type="ECO:0000313" key="3">
    <source>
        <dbReference type="Proteomes" id="UP000297465"/>
    </source>
</evidence>
<gene>
    <name evidence="2" type="ORF">EHQ31_17555</name>
</gene>
<keyword evidence="1" id="KW-1133">Transmembrane helix</keyword>